<protein>
    <submittedName>
        <fullName evidence="3">F-box protein</fullName>
    </submittedName>
</protein>
<dbReference type="GO" id="GO:0072383">
    <property type="term" value="P:plus-end-directed vesicle transport along microtubule"/>
    <property type="evidence" value="ECO:0007669"/>
    <property type="project" value="TreeGrafter"/>
</dbReference>
<organism evidence="3 4">
    <name type="scientific">Achlya hypogyna</name>
    <name type="common">Oomycete</name>
    <name type="synonym">Protoachlya hypogyna</name>
    <dbReference type="NCBI Taxonomy" id="1202772"/>
    <lineage>
        <taxon>Eukaryota</taxon>
        <taxon>Sar</taxon>
        <taxon>Stramenopiles</taxon>
        <taxon>Oomycota</taxon>
        <taxon>Saprolegniomycetes</taxon>
        <taxon>Saprolegniales</taxon>
        <taxon>Achlyaceae</taxon>
        <taxon>Achlya</taxon>
    </lineage>
</organism>
<dbReference type="PROSITE" id="PS50866">
    <property type="entry name" value="GOLD"/>
    <property type="match status" value="1"/>
</dbReference>
<dbReference type="OrthoDB" id="1434354at2759"/>
<dbReference type="SUPFAM" id="SSF101576">
    <property type="entry name" value="Supernatant protein factor (SPF), C-terminal domain"/>
    <property type="match status" value="1"/>
</dbReference>
<reference evidence="3 4" key="1">
    <citation type="journal article" date="2014" name="Genome Biol. Evol.">
        <title>The secreted proteins of Achlya hypogyna and Thraustotheca clavata identify the ancestral oomycete secretome and reveal gene acquisitions by horizontal gene transfer.</title>
        <authorList>
            <person name="Misner I."/>
            <person name="Blouin N."/>
            <person name="Leonard G."/>
            <person name="Richards T.A."/>
            <person name="Lane C.E."/>
        </authorList>
    </citation>
    <scope>NUCLEOTIDE SEQUENCE [LARGE SCALE GENOMIC DNA]</scope>
    <source>
        <strain evidence="3 4">ATCC 48635</strain>
    </source>
</reference>
<keyword evidence="4" id="KW-1185">Reference proteome</keyword>
<dbReference type="PANTHER" id="PTHR46753:SF2">
    <property type="entry name" value="FYVE AND COILED-COIL DOMAIN-CONTAINING PROTEIN 1"/>
    <property type="match status" value="1"/>
</dbReference>
<dbReference type="PANTHER" id="PTHR46753">
    <property type="entry name" value="FYVE AND COILED-COIL DOMAIN-CONTAINING PROTEIN 1"/>
    <property type="match status" value="1"/>
</dbReference>
<dbReference type="GO" id="GO:0005764">
    <property type="term" value="C:lysosome"/>
    <property type="evidence" value="ECO:0007669"/>
    <property type="project" value="TreeGrafter"/>
</dbReference>
<dbReference type="GO" id="GO:0005776">
    <property type="term" value="C:autophagosome"/>
    <property type="evidence" value="ECO:0007669"/>
    <property type="project" value="TreeGrafter"/>
</dbReference>
<dbReference type="InterPro" id="IPR036598">
    <property type="entry name" value="GOLD_dom_sf"/>
</dbReference>
<dbReference type="InterPro" id="IPR009038">
    <property type="entry name" value="GOLD_dom"/>
</dbReference>
<accession>A0A1V9ZRQ3</accession>
<dbReference type="Gene3D" id="2.60.120.680">
    <property type="entry name" value="GOLD domain"/>
    <property type="match status" value="1"/>
</dbReference>
<feature type="domain" description="GOLD" evidence="2">
    <location>
        <begin position="70"/>
        <end position="171"/>
    </location>
</feature>
<dbReference type="Proteomes" id="UP000243579">
    <property type="component" value="Unassembled WGS sequence"/>
</dbReference>
<dbReference type="GO" id="GO:0005770">
    <property type="term" value="C:late endosome"/>
    <property type="evidence" value="ECO:0007669"/>
    <property type="project" value="TreeGrafter"/>
</dbReference>
<keyword evidence="1" id="KW-0175">Coiled coil</keyword>
<feature type="coiled-coil region" evidence="1">
    <location>
        <begin position="217"/>
        <end position="244"/>
    </location>
</feature>
<evidence type="ECO:0000313" key="3">
    <source>
        <dbReference type="EMBL" id="OQS00460.1"/>
    </source>
</evidence>
<proteinExistence type="predicted"/>
<dbReference type="GO" id="GO:1901098">
    <property type="term" value="P:positive regulation of autophagosome maturation"/>
    <property type="evidence" value="ECO:0007669"/>
    <property type="project" value="TreeGrafter"/>
</dbReference>
<dbReference type="AlphaFoldDB" id="A0A1V9ZRQ3"/>
<gene>
    <name evidence="3" type="ORF">ACHHYP_03566</name>
</gene>
<dbReference type="EMBL" id="JNBR01000031">
    <property type="protein sequence ID" value="OQS00460.1"/>
    <property type="molecule type" value="Genomic_DNA"/>
</dbReference>
<comment type="caution">
    <text evidence="3">The sequence shown here is derived from an EMBL/GenBank/DDBJ whole genome shotgun (WGS) entry which is preliminary data.</text>
</comment>
<evidence type="ECO:0000313" key="4">
    <source>
        <dbReference type="Proteomes" id="UP000243579"/>
    </source>
</evidence>
<evidence type="ECO:0000259" key="2">
    <source>
        <dbReference type="PROSITE" id="PS50866"/>
    </source>
</evidence>
<sequence length="315" mass="35131">MTRRAKEQRQKRLAQRLAAETPEEIERRLKWQALLDGLDAAADAPPAVEPTEATAKARARTLSAPDVLSWKSSHAIVAASGRFELPVRVEYEDSELSYEFHTKEMDIVFSIAFLEAATGLERFLISPTRCASHESAVKGVHEVRGPGLLTLTWDNEFSWINQKELSYNVELHQSVPHLQAPVPAMPTAKDVLQKELAIRQATWREKADALATLQVGVDERRARIAALEQQLASIQLDLAATMEAQRVATTELQGVSREVDVLEGEMTALAWRTLPPPLASHVLSFGSKADWKQWMLINKKWARIIAGFKPVETSA</sequence>
<dbReference type="STRING" id="1202772.A0A1V9ZRQ3"/>
<evidence type="ECO:0000256" key="1">
    <source>
        <dbReference type="SAM" id="Coils"/>
    </source>
</evidence>
<name>A0A1V9ZRQ3_ACHHY</name>